<dbReference type="PANTHER" id="PTHR30008:SF0">
    <property type="entry name" value="EXODEOXYRIBONUCLEASE 7 LARGE SUBUNIT"/>
    <property type="match status" value="1"/>
</dbReference>
<dbReference type="AlphaFoldDB" id="D5H730"/>
<proteinExistence type="inferred from homology"/>
<keyword evidence="4 5" id="KW-0269">Exonuclease</keyword>
<accession>D5H730</accession>
<dbReference type="HAMAP" id="MF_00378">
    <property type="entry name" value="Exonuc_7_L"/>
    <property type="match status" value="1"/>
</dbReference>
<dbReference type="EMBL" id="FP565814">
    <property type="protein sequence ID" value="CBH23835.1"/>
    <property type="molecule type" value="Genomic_DNA"/>
</dbReference>
<dbReference type="Pfam" id="PF02601">
    <property type="entry name" value="Exonuc_VII_L"/>
    <property type="match status" value="1"/>
</dbReference>
<protein>
    <recommendedName>
        <fullName evidence="5">Exodeoxyribonuclease 7 large subunit</fullName>
        <ecNumber evidence="5">3.1.11.6</ecNumber>
    </recommendedName>
    <alternativeName>
        <fullName evidence="5">Exodeoxyribonuclease VII large subunit</fullName>
        <shortName evidence="5">Exonuclease VII large subunit</shortName>
    </alternativeName>
</protein>
<feature type="compositionally biased region" description="Low complexity" evidence="7">
    <location>
        <begin position="285"/>
        <end position="306"/>
    </location>
</feature>
<comment type="catalytic activity">
    <reaction evidence="5 6">
        <text>Exonucleolytic cleavage in either 5'- to 3'- or 3'- to 5'-direction to yield nucleoside 5'-phosphates.</text>
        <dbReference type="EC" id="3.1.11.6"/>
    </reaction>
</comment>
<feature type="compositionally biased region" description="Low complexity" evidence="7">
    <location>
        <begin position="320"/>
        <end position="346"/>
    </location>
</feature>
<evidence type="ECO:0000256" key="4">
    <source>
        <dbReference type="ARBA" id="ARBA00022839"/>
    </source>
</evidence>
<evidence type="ECO:0000256" key="7">
    <source>
        <dbReference type="SAM" id="MobiDB-lite"/>
    </source>
</evidence>
<feature type="region of interest" description="Disordered" evidence="7">
    <location>
        <begin position="402"/>
        <end position="436"/>
    </location>
</feature>
<evidence type="ECO:0000256" key="2">
    <source>
        <dbReference type="ARBA" id="ARBA00022722"/>
    </source>
</evidence>
<feature type="region of interest" description="Disordered" evidence="7">
    <location>
        <begin position="285"/>
        <end position="346"/>
    </location>
</feature>
<organism evidence="10 11">
    <name type="scientific">Salinibacter ruber (strain M8)</name>
    <dbReference type="NCBI Taxonomy" id="761659"/>
    <lineage>
        <taxon>Bacteria</taxon>
        <taxon>Pseudomonadati</taxon>
        <taxon>Rhodothermota</taxon>
        <taxon>Rhodothermia</taxon>
        <taxon>Rhodothermales</taxon>
        <taxon>Salinibacteraceae</taxon>
        <taxon>Salinibacter</taxon>
    </lineage>
</organism>
<feature type="domain" description="Exonuclease VII large subunit C-terminal" evidence="8">
    <location>
        <begin position="129"/>
        <end position="282"/>
    </location>
</feature>
<evidence type="ECO:0000313" key="11">
    <source>
        <dbReference type="Proteomes" id="UP000000933"/>
    </source>
</evidence>
<gene>
    <name evidence="5 10" type="primary">xseA</name>
    <name evidence="10" type="ordered locus">SRM_00914</name>
</gene>
<evidence type="ECO:0000256" key="3">
    <source>
        <dbReference type="ARBA" id="ARBA00022801"/>
    </source>
</evidence>
<name>D5H730_SALRM</name>
<feature type="domain" description="OB-fold nucleic acid binding" evidence="9">
    <location>
        <begin position="13"/>
        <end position="106"/>
    </location>
</feature>
<dbReference type="InterPro" id="IPR020579">
    <property type="entry name" value="Exonuc_VII_lsu_C"/>
</dbReference>
<dbReference type="EC" id="3.1.11.6" evidence="5"/>
<dbReference type="Pfam" id="PF13742">
    <property type="entry name" value="tRNA_anti_2"/>
    <property type="match status" value="1"/>
</dbReference>
<dbReference type="GO" id="GO:0009318">
    <property type="term" value="C:exodeoxyribonuclease VII complex"/>
    <property type="evidence" value="ECO:0007669"/>
    <property type="project" value="UniProtKB-UniRule"/>
</dbReference>
<sequence length="436" mass="46089">MPPTNNTADDPVLSVAELTRGLSDLVEDRYDDVWVEGELSDFTRAASGHCYFSLKDEDAQIRCVMWKHLTKYVYFEPEEGMQVRVNGHASVYERRGDLQIQAQAMRQAGKGAQQKAFEELKQTLQAEGLFAPERKQALPAFPDTIGVVTSGQGAAIHDIQSGLARRFPPAEVVLCPVKVQGLDAPRAVADAVAAFNDLPADDAQRPDLLIVGRGGGSTEDLWAFNEEVVARALDASNLPVVSAVGHESDVTIADLVADERAATPSAAAERVVPDRRDVATACAPCTTASAPGSRAASRMPASASTRSWRRGPSTPRPVAWSSTDSTSTPSWTDWGGAAPGPSTGPARALHISATACTPSTPSSPCAGATCTLLKTARPSNPPSRFRTATGCGSISRTGIATPRCFRTMDDRSGPPLQAPSRLSPMPISPAEDVTAS</sequence>
<dbReference type="NCBIfam" id="TIGR00237">
    <property type="entry name" value="xseA"/>
    <property type="match status" value="1"/>
</dbReference>
<dbReference type="PANTHER" id="PTHR30008">
    <property type="entry name" value="EXODEOXYRIBONUCLEASE 7 LARGE SUBUNIT"/>
    <property type="match status" value="1"/>
</dbReference>
<evidence type="ECO:0000259" key="8">
    <source>
        <dbReference type="Pfam" id="PF02601"/>
    </source>
</evidence>
<dbReference type="CDD" id="cd04489">
    <property type="entry name" value="ExoVII_LU_OBF"/>
    <property type="match status" value="1"/>
</dbReference>
<reference evidence="10 11" key="1">
    <citation type="journal article" date="2010" name="ISME J.">
        <title>Fine-scale evolution: genomic, phenotypic and ecological differentiation in two coexisting Salinibacter ruber strains.</title>
        <authorList>
            <person name="Pena A."/>
            <person name="Teeling H."/>
            <person name="Huerta-Cepas J."/>
            <person name="Santos F."/>
            <person name="Yarza P."/>
            <person name="Brito-Echeverria J."/>
            <person name="Lucio M."/>
            <person name="Schmitt-Kopplin P."/>
            <person name="Meseguer I."/>
            <person name="Schenowitz C."/>
            <person name="Dossat C."/>
            <person name="Barbe V."/>
            <person name="Dopazo J."/>
            <person name="Rossello-Mora R."/>
            <person name="Schuler M."/>
            <person name="Glockner F.O."/>
            <person name="Amann R."/>
            <person name="Gabaldon T."/>
            <person name="Anton J."/>
        </authorList>
    </citation>
    <scope>NUCLEOTIDE SEQUENCE [LARGE SCALE GENOMIC DNA]</scope>
    <source>
        <strain evidence="10 11">M8</strain>
    </source>
</reference>
<dbReference type="Proteomes" id="UP000000933">
    <property type="component" value="Chromosome"/>
</dbReference>
<dbReference type="GO" id="GO:0005737">
    <property type="term" value="C:cytoplasm"/>
    <property type="evidence" value="ECO:0007669"/>
    <property type="project" value="UniProtKB-SubCell"/>
</dbReference>
<dbReference type="GO" id="GO:0003676">
    <property type="term" value="F:nucleic acid binding"/>
    <property type="evidence" value="ECO:0007669"/>
    <property type="project" value="InterPro"/>
</dbReference>
<evidence type="ECO:0000256" key="5">
    <source>
        <dbReference type="HAMAP-Rule" id="MF_00378"/>
    </source>
</evidence>
<reference evidence="11" key="2">
    <citation type="submission" date="2010-04" db="EMBL/GenBank/DDBJ databases">
        <title>Genome sequence of Salinibacter ruber M8.</title>
        <authorList>
            <consortium name="Genoscope"/>
        </authorList>
    </citation>
    <scope>NUCLEOTIDE SEQUENCE [LARGE SCALE GENOMIC DNA]</scope>
    <source>
        <strain evidence="11">M8</strain>
    </source>
</reference>
<dbReference type="KEGG" id="srm:SRM_00914"/>
<comment type="subcellular location">
    <subcellularLocation>
        <location evidence="5 6">Cytoplasm</location>
    </subcellularLocation>
</comment>
<evidence type="ECO:0000256" key="1">
    <source>
        <dbReference type="ARBA" id="ARBA00022490"/>
    </source>
</evidence>
<evidence type="ECO:0000256" key="6">
    <source>
        <dbReference type="RuleBase" id="RU004355"/>
    </source>
</evidence>
<dbReference type="GO" id="GO:0006308">
    <property type="term" value="P:DNA catabolic process"/>
    <property type="evidence" value="ECO:0007669"/>
    <property type="project" value="UniProtKB-UniRule"/>
</dbReference>
<keyword evidence="3 5" id="KW-0378">Hydrolase</keyword>
<dbReference type="HOGENOM" id="CLU_628354_0_0_10"/>
<comment type="function">
    <text evidence="5">Bidirectionally degrades single-stranded DNA into large acid-insoluble oligonucleotides, which are then degraded further into small acid-soluble oligonucleotides.</text>
</comment>
<dbReference type="GO" id="GO:0008855">
    <property type="term" value="F:exodeoxyribonuclease VII activity"/>
    <property type="evidence" value="ECO:0007669"/>
    <property type="project" value="UniProtKB-UniRule"/>
</dbReference>
<evidence type="ECO:0000313" key="10">
    <source>
        <dbReference type="EMBL" id="CBH23835.1"/>
    </source>
</evidence>
<keyword evidence="1 5" id="KW-0963">Cytoplasm</keyword>
<comment type="similarity">
    <text evidence="5 6">Belongs to the XseA family.</text>
</comment>
<dbReference type="InterPro" id="IPR025824">
    <property type="entry name" value="OB-fold_nuc-bd_dom"/>
</dbReference>
<dbReference type="InterPro" id="IPR003753">
    <property type="entry name" value="Exonuc_VII_L"/>
</dbReference>
<evidence type="ECO:0000259" key="9">
    <source>
        <dbReference type="Pfam" id="PF13742"/>
    </source>
</evidence>
<comment type="subunit">
    <text evidence="5">Heterooligomer composed of large and small subunits.</text>
</comment>
<keyword evidence="2 5" id="KW-0540">Nuclease</keyword>
<dbReference type="PATRIC" id="fig|761659.10.peg.1017"/>